<dbReference type="Pfam" id="PF02878">
    <property type="entry name" value="PGM_PMM_I"/>
    <property type="match status" value="2"/>
</dbReference>
<dbReference type="FunFam" id="3.40.120.10:FF:000015">
    <property type="entry name" value="Phosphoacetylglucosamine mutase"/>
    <property type="match status" value="1"/>
</dbReference>
<feature type="domain" description="Phosphoacetylglucosamine mutase AMG1" evidence="17">
    <location>
        <begin position="331"/>
        <end position="470"/>
    </location>
</feature>
<feature type="binding site" evidence="13">
    <location>
        <begin position="404"/>
        <end position="406"/>
    </location>
    <ligand>
        <name>substrate</name>
    </ligand>
</feature>
<evidence type="ECO:0000256" key="3">
    <source>
        <dbReference type="ARBA" id="ARBA00010231"/>
    </source>
</evidence>
<protein>
    <recommendedName>
        <fullName evidence="4 11">Phosphoacetylglucosamine mutase</fullName>
        <shortName evidence="11">PAGM</shortName>
        <ecNumber evidence="4 11">5.4.2.3</ecNumber>
    </recommendedName>
    <alternativeName>
        <fullName evidence="10 11">Acetylglucosamine phosphomutase</fullName>
    </alternativeName>
    <alternativeName>
        <fullName evidence="9 11">N-acetylglucosamine-phosphate mutase</fullName>
    </alternativeName>
</protein>
<evidence type="ECO:0000256" key="7">
    <source>
        <dbReference type="ARBA" id="ARBA00022842"/>
    </source>
</evidence>
<keyword evidence="20" id="KW-1185">Reference proteome</keyword>
<evidence type="ECO:0000256" key="10">
    <source>
        <dbReference type="ARBA" id="ARBA00032065"/>
    </source>
</evidence>
<evidence type="ECO:0000313" key="19">
    <source>
        <dbReference type="EMBL" id="CAI8033191.1"/>
    </source>
</evidence>
<evidence type="ECO:0000313" key="20">
    <source>
        <dbReference type="Proteomes" id="UP001174909"/>
    </source>
</evidence>
<evidence type="ECO:0000256" key="12">
    <source>
        <dbReference type="PIRSR" id="PIRSR016408-1"/>
    </source>
</evidence>
<dbReference type="InterPro" id="IPR016055">
    <property type="entry name" value="A-D-PHexomutase_a/b/a-I/II/III"/>
</dbReference>
<accession>A0AA35WYA9</accession>
<feature type="binding site" evidence="14">
    <location>
        <position position="312"/>
    </location>
    <ligand>
        <name>Mg(2+)</name>
        <dbReference type="ChEBI" id="CHEBI:18420"/>
    </ligand>
</feature>
<evidence type="ECO:0000259" key="17">
    <source>
        <dbReference type="Pfam" id="PF21404"/>
    </source>
</evidence>
<feature type="binding site" evidence="14">
    <location>
        <position position="314"/>
    </location>
    <ligand>
        <name>Mg(2+)</name>
        <dbReference type="ChEBI" id="CHEBI:18420"/>
    </ligand>
</feature>
<reference evidence="19" key="1">
    <citation type="submission" date="2023-03" db="EMBL/GenBank/DDBJ databases">
        <authorList>
            <person name="Steffen K."/>
            <person name="Cardenas P."/>
        </authorList>
    </citation>
    <scope>NUCLEOTIDE SEQUENCE</scope>
</reference>
<dbReference type="Proteomes" id="UP001174909">
    <property type="component" value="Unassembled WGS sequence"/>
</dbReference>
<dbReference type="InterPro" id="IPR049022">
    <property type="entry name" value="AMG1_III"/>
</dbReference>
<dbReference type="PANTHER" id="PTHR45955">
    <property type="entry name" value="PHOSPHOACETYLGLUCOSAMINE MUTASE"/>
    <property type="match status" value="1"/>
</dbReference>
<evidence type="ECO:0000256" key="8">
    <source>
        <dbReference type="ARBA" id="ARBA00023235"/>
    </source>
</evidence>
<dbReference type="PROSITE" id="PS00710">
    <property type="entry name" value="PGM_PMM"/>
    <property type="match status" value="1"/>
</dbReference>
<evidence type="ECO:0000259" key="18">
    <source>
        <dbReference type="Pfam" id="PF21405"/>
    </source>
</evidence>
<dbReference type="EMBL" id="CASHTH010002643">
    <property type="protein sequence ID" value="CAI8033191.1"/>
    <property type="molecule type" value="Genomic_DNA"/>
</dbReference>
<comment type="function">
    <text evidence="11">Catalyzes the conversion of GlcNAc-6-P into GlcNAc-1-P during the synthesis of uridine diphosphate/UDP-GlcNAc, a sugar nucleotide critical to multiple glycosylation pathways including protein N- and O-glycosylation.</text>
</comment>
<evidence type="ECO:0000256" key="2">
    <source>
        <dbReference type="ARBA" id="ARBA00004865"/>
    </source>
</evidence>
<evidence type="ECO:0000256" key="1">
    <source>
        <dbReference type="ARBA" id="ARBA00000558"/>
    </source>
</evidence>
<dbReference type="GO" id="GO:0006048">
    <property type="term" value="P:UDP-N-acetylglucosamine biosynthetic process"/>
    <property type="evidence" value="ECO:0007669"/>
    <property type="project" value="UniProtKB-UniRule"/>
</dbReference>
<dbReference type="Gene3D" id="3.30.310.50">
    <property type="entry name" value="Alpha-D-phosphohexomutase, C-terminal domain"/>
    <property type="match status" value="2"/>
</dbReference>
<dbReference type="PIRSF" id="PIRSF016408">
    <property type="entry name" value="PAGM"/>
    <property type="match status" value="1"/>
</dbReference>
<dbReference type="PANTHER" id="PTHR45955:SF1">
    <property type="entry name" value="PHOSPHOACETYLGLUCOSAMINE MUTASE"/>
    <property type="match status" value="1"/>
</dbReference>
<feature type="binding site" evidence="13">
    <location>
        <begin position="524"/>
        <end position="561"/>
    </location>
    <ligand>
        <name>substrate</name>
    </ligand>
</feature>
<evidence type="ECO:0000256" key="14">
    <source>
        <dbReference type="PIRSR" id="PIRSR016408-3"/>
    </source>
</evidence>
<keyword evidence="7 11" id="KW-0460">Magnesium</keyword>
<gene>
    <name evidence="19" type="ORF">GBAR_LOCUS18713</name>
</gene>
<evidence type="ECO:0000256" key="11">
    <source>
        <dbReference type="PIRNR" id="PIRNR016408"/>
    </source>
</evidence>
<dbReference type="InterPro" id="IPR016066">
    <property type="entry name" value="A-D-PHexomutase_CS"/>
</dbReference>
<dbReference type="Pfam" id="PF21405">
    <property type="entry name" value="AMG1_II"/>
    <property type="match status" value="1"/>
</dbReference>
<proteinExistence type="inferred from homology"/>
<dbReference type="InterPro" id="IPR049023">
    <property type="entry name" value="AMG1_II"/>
</dbReference>
<comment type="pathway">
    <text evidence="2 11">Nucleotide-sugar biosynthesis; UDP-N-acetyl-alpha-D-glucosamine biosynthesis; N-acetyl-alpha-D-glucosamine 1-phosphate from alpha-D-glucosamine 6-phosphate (route I): step 2/2.</text>
</comment>
<dbReference type="EC" id="5.4.2.3" evidence="4 11"/>
<dbReference type="GO" id="GO:0005975">
    <property type="term" value="P:carbohydrate metabolic process"/>
    <property type="evidence" value="ECO:0007669"/>
    <property type="project" value="InterPro"/>
</dbReference>
<comment type="cofactor">
    <cofactor evidence="11 14">
        <name>Mg(2+)</name>
        <dbReference type="ChEBI" id="CHEBI:18420"/>
    </cofactor>
    <text evidence="11 14">Binds 1 Mg(2+) ion per subunit.</text>
</comment>
<dbReference type="GO" id="GO:0004610">
    <property type="term" value="F:phosphoacetylglucosamine mutase activity"/>
    <property type="evidence" value="ECO:0007669"/>
    <property type="project" value="UniProtKB-UniRule"/>
</dbReference>
<dbReference type="AlphaFoldDB" id="A0AA35WYA9"/>
<dbReference type="SUPFAM" id="SSF55957">
    <property type="entry name" value="Phosphoglucomutase, C-terminal domain"/>
    <property type="match status" value="1"/>
</dbReference>
<organism evidence="19 20">
    <name type="scientific">Geodia barretti</name>
    <name type="common">Barrett's horny sponge</name>
    <dbReference type="NCBI Taxonomy" id="519541"/>
    <lineage>
        <taxon>Eukaryota</taxon>
        <taxon>Metazoa</taxon>
        <taxon>Porifera</taxon>
        <taxon>Demospongiae</taxon>
        <taxon>Heteroscleromorpha</taxon>
        <taxon>Tetractinellida</taxon>
        <taxon>Astrophorina</taxon>
        <taxon>Geodiidae</taxon>
        <taxon>Geodia</taxon>
    </lineage>
</organism>
<dbReference type="InterPro" id="IPR036900">
    <property type="entry name" value="A-D-PHexomutase_C_sf"/>
</dbReference>
<comment type="caution">
    <text evidence="19">The sequence shown here is derived from an EMBL/GenBank/DDBJ whole genome shotgun (WGS) entry which is preliminary data.</text>
</comment>
<dbReference type="InterPro" id="IPR016657">
    <property type="entry name" value="PAGM"/>
</dbReference>
<feature type="binding site" evidence="14">
    <location>
        <position position="310"/>
    </location>
    <ligand>
        <name>Mg(2+)</name>
        <dbReference type="ChEBI" id="CHEBI:18420"/>
    </ligand>
</feature>
<dbReference type="CDD" id="cd03086">
    <property type="entry name" value="PGM3"/>
    <property type="match status" value="1"/>
</dbReference>
<keyword evidence="8 11" id="KW-0413">Isomerase</keyword>
<comment type="similarity">
    <text evidence="3 11">Belongs to the phosphohexose mutase family.</text>
</comment>
<keyword evidence="6 11" id="KW-0479">Metal-binding</keyword>
<evidence type="ECO:0000256" key="9">
    <source>
        <dbReference type="ARBA" id="ARBA00031926"/>
    </source>
</evidence>
<dbReference type="Gene3D" id="3.40.120.10">
    <property type="entry name" value="Alpha-D-Glucose-1,6-Bisphosphate, subunit A, domain 3"/>
    <property type="match status" value="2"/>
</dbReference>
<feature type="domain" description="Alpha-D-phosphohexomutase alpha/beta/alpha" evidence="16">
    <location>
        <begin position="91"/>
        <end position="125"/>
    </location>
</feature>
<dbReference type="Pfam" id="PF21404">
    <property type="entry name" value="AMG1_III"/>
    <property type="match status" value="1"/>
</dbReference>
<evidence type="ECO:0000256" key="4">
    <source>
        <dbReference type="ARBA" id="ARBA00012731"/>
    </source>
</evidence>
<dbReference type="InterPro" id="IPR005843">
    <property type="entry name" value="A-D-PHexomutase_C"/>
</dbReference>
<keyword evidence="5" id="KW-0597">Phosphoprotein</keyword>
<comment type="catalytic activity">
    <reaction evidence="1 11">
        <text>N-acetyl-alpha-D-glucosamine 1-phosphate = N-acetyl-D-glucosamine 6-phosphate</text>
        <dbReference type="Rhea" id="RHEA:23804"/>
        <dbReference type="ChEBI" id="CHEBI:57513"/>
        <dbReference type="ChEBI" id="CHEBI:57776"/>
        <dbReference type="EC" id="5.4.2.3"/>
    </reaction>
</comment>
<evidence type="ECO:0000256" key="13">
    <source>
        <dbReference type="PIRSR" id="PIRSR016408-2"/>
    </source>
</evidence>
<name>A0AA35WYA9_GEOBA</name>
<dbReference type="SUPFAM" id="SSF53738">
    <property type="entry name" value="Phosphoglucomutase, first 3 domains"/>
    <property type="match status" value="3"/>
</dbReference>
<feature type="domain" description="Alpha-D-phosphohexomutase C-terminal" evidence="15">
    <location>
        <begin position="539"/>
        <end position="586"/>
    </location>
</feature>
<dbReference type="GO" id="GO:0000287">
    <property type="term" value="F:magnesium ion binding"/>
    <property type="evidence" value="ECO:0007669"/>
    <property type="project" value="InterPro"/>
</dbReference>
<sequence length="606" mass="65135">MAGWRCLVEGLEREEKKRWGSLPAGEALYGTAGFRDRADRLGRVVFRVGVLAALRARATRGKTDSSLACLPLSNYVSPPFSSLSLSLSSPAASVGVMITASHNPVQDNGVKVVEPLGEMLVQEWEDFATRLANASTETLGKVVEEIAEAAGLDPGLPSKVLLARDNRPSGDCLRELLVSGAELAGAECNDYGVLTTPQLHYMVRCVNTGGRYGAATEDGYYDKLSSAFHQMVPECPESPSLVKVDAANGVGGASMRKVMGGVRGEWLKVELCNDGSGILNDQCGADFVKSGQKAPKGVEFLAGDRCASFDGDADRIVYFWKNQDGQFQLLDGDKIASLAALFIHEQLQKLPFSLSLGVVQTAYANGGSTAFLEKLLGVPVACTSTGVKHLHHKAASFDIGVYFEANGHGTVLFGSRAQEKLSVAAKDAGVSEAVQRAASLLYAMSQLVNQAVGDAVSDLLMVEAILIHKKVETWGICVVALFQVKDRMVVKTTDFERNCVSPEGLQEAIDTLVASKPRARSFVRCYIQQLKLHVSWLKISEVKRKNSENSRWVSHIQPSGTEDVVRVYAEAETQALADELTVQVAAKVFDLAGGTGETPTRSNNFL</sequence>
<evidence type="ECO:0000259" key="15">
    <source>
        <dbReference type="Pfam" id="PF00408"/>
    </source>
</evidence>
<evidence type="ECO:0000259" key="16">
    <source>
        <dbReference type="Pfam" id="PF02878"/>
    </source>
</evidence>
<feature type="active site" description="Phosphoserine intermediate" evidence="12">
    <location>
        <position position="101"/>
    </location>
</feature>
<dbReference type="InterPro" id="IPR005844">
    <property type="entry name" value="A-D-PHexomutase_a/b/a-I"/>
</dbReference>
<evidence type="ECO:0000256" key="5">
    <source>
        <dbReference type="ARBA" id="ARBA00022553"/>
    </source>
</evidence>
<evidence type="ECO:0000256" key="6">
    <source>
        <dbReference type="ARBA" id="ARBA00022723"/>
    </source>
</evidence>
<feature type="domain" description="Alpha-D-phosphohexomutase alpha/beta/alpha" evidence="16">
    <location>
        <begin position="137"/>
        <end position="207"/>
    </location>
</feature>
<feature type="binding site" description="via phosphate group" evidence="14">
    <location>
        <position position="101"/>
    </location>
    <ligand>
        <name>Mg(2+)</name>
        <dbReference type="ChEBI" id="CHEBI:18420"/>
    </ligand>
</feature>
<feature type="domain" description="Phosphoacetylglucosamine mutase AMG1" evidence="18">
    <location>
        <begin position="215"/>
        <end position="317"/>
    </location>
</feature>
<dbReference type="Pfam" id="PF00408">
    <property type="entry name" value="PGM_PMM_IV"/>
    <property type="match status" value="1"/>
</dbReference>
<feature type="binding site" evidence="13">
    <location>
        <position position="566"/>
    </location>
    <ligand>
        <name>substrate</name>
    </ligand>
</feature>
<dbReference type="FunFam" id="3.40.120.10:FF:000013">
    <property type="entry name" value="Phosphoacetylglucosamine mutase"/>
    <property type="match status" value="1"/>
</dbReference>